<protein>
    <recommendedName>
        <fullName evidence="1">Integrase zinc-binding domain-containing protein</fullName>
    </recommendedName>
</protein>
<sequence length="217" mass="24836">MINNHVLQHLTRISSYIRCLHTIAYAFRFATISRGGKIVDASLTPDELRHASYSIVYNIQQQSIREDFRSLQKAKPLTSHFKYLTPFLDSSSGYAPISVGGRLQDTDIPETKRHPLLLPSKAHFTWIYVRHLHLRNCHAGPKALTALIRLEYWIVNARDIARRVVRSCMACVRFKPKLENDLMGSLPPERVQSQQPFQKCGVDFCGPFNTHLPQSPI</sequence>
<dbReference type="PANTHER" id="PTHR47331:SF2">
    <property type="match status" value="1"/>
</dbReference>
<evidence type="ECO:0000259" key="1">
    <source>
        <dbReference type="Pfam" id="PF17921"/>
    </source>
</evidence>
<dbReference type="RefSeq" id="XP_070852858.1">
    <property type="nucleotide sequence ID" value="XM_070996757.1"/>
</dbReference>
<dbReference type="Proteomes" id="UP001652628">
    <property type="component" value="Chromosome 3"/>
</dbReference>
<dbReference type="Pfam" id="PF17921">
    <property type="entry name" value="Integrase_H2C2"/>
    <property type="match status" value="1"/>
</dbReference>
<evidence type="ECO:0000313" key="2">
    <source>
        <dbReference type="Proteomes" id="UP001652628"/>
    </source>
</evidence>
<keyword evidence="2" id="KW-1185">Reference proteome</keyword>
<reference evidence="3" key="1">
    <citation type="submission" date="2025-08" db="UniProtKB">
        <authorList>
            <consortium name="RefSeq"/>
        </authorList>
    </citation>
    <scope>IDENTIFICATION</scope>
</reference>
<dbReference type="PANTHER" id="PTHR47331">
    <property type="entry name" value="PHD-TYPE DOMAIN-CONTAINING PROTEIN"/>
    <property type="match status" value="1"/>
</dbReference>
<feature type="domain" description="Integrase zinc-binding" evidence="1">
    <location>
        <begin position="129"/>
        <end position="176"/>
    </location>
</feature>
<evidence type="ECO:0000313" key="3">
    <source>
        <dbReference type="RefSeq" id="XP_070852858.1"/>
    </source>
</evidence>
<dbReference type="Gene3D" id="1.10.340.70">
    <property type="match status" value="1"/>
</dbReference>
<proteinExistence type="predicted"/>
<name>A0ABM4TSC1_DROSZ</name>
<dbReference type="InterPro" id="IPR041588">
    <property type="entry name" value="Integrase_H2C2"/>
</dbReference>
<organism evidence="2 3">
    <name type="scientific">Drosophila suzukii</name>
    <name type="common">Spotted-wing drosophila fruit fly</name>
    <dbReference type="NCBI Taxonomy" id="28584"/>
    <lineage>
        <taxon>Eukaryota</taxon>
        <taxon>Metazoa</taxon>
        <taxon>Ecdysozoa</taxon>
        <taxon>Arthropoda</taxon>
        <taxon>Hexapoda</taxon>
        <taxon>Insecta</taxon>
        <taxon>Pterygota</taxon>
        <taxon>Neoptera</taxon>
        <taxon>Endopterygota</taxon>
        <taxon>Diptera</taxon>
        <taxon>Brachycera</taxon>
        <taxon>Muscomorpha</taxon>
        <taxon>Ephydroidea</taxon>
        <taxon>Drosophilidae</taxon>
        <taxon>Drosophila</taxon>
        <taxon>Sophophora</taxon>
    </lineage>
</organism>
<accession>A0ABM4TSC1</accession>
<dbReference type="GeneID" id="139353217"/>
<gene>
    <name evidence="3" type="primary">LOC139353217</name>
</gene>